<accession>A0A2T2YPU1</accession>
<name>A0A2T2YPU1_9NOCA</name>
<comment type="caution">
    <text evidence="1">The sequence shown here is derived from an EMBL/GenBank/DDBJ whole genome shotgun (WGS) entry which is preliminary data.</text>
</comment>
<proteinExistence type="predicted"/>
<reference evidence="1 2" key="1">
    <citation type="submission" date="2018-02" db="EMBL/GenBank/DDBJ databases">
        <title>8 Nocardia nova and 1 Nocardia cyriacigeorgica strain used for evolution to TMP-SMX.</title>
        <authorList>
            <person name="Mehta H."/>
            <person name="Weng J."/>
            <person name="Shamoo Y."/>
        </authorList>
    </citation>
    <scope>NUCLEOTIDE SEQUENCE [LARGE SCALE GENOMIC DNA]</scope>
    <source>
        <strain evidence="1 2">ATCC 33727</strain>
    </source>
</reference>
<organism evidence="1 2">
    <name type="scientific">Nocardia nova</name>
    <dbReference type="NCBI Taxonomy" id="37330"/>
    <lineage>
        <taxon>Bacteria</taxon>
        <taxon>Bacillati</taxon>
        <taxon>Actinomycetota</taxon>
        <taxon>Actinomycetes</taxon>
        <taxon>Mycobacteriales</taxon>
        <taxon>Nocardiaceae</taxon>
        <taxon>Nocardia</taxon>
    </lineage>
</organism>
<gene>
    <name evidence="1" type="ORF">C8259_34635</name>
</gene>
<dbReference type="Proteomes" id="UP000241647">
    <property type="component" value="Unassembled WGS sequence"/>
</dbReference>
<dbReference type="EMBL" id="PYHS01000045">
    <property type="protein sequence ID" value="PSR57508.1"/>
    <property type="molecule type" value="Genomic_DNA"/>
</dbReference>
<dbReference type="AlphaFoldDB" id="A0A2T2YPU1"/>
<sequence>MVAAAESFIAAAGFAADATAGPGAGTALGRWFRRSRRSAGAVVATPGRVSVQSSAGLSAPARWSPDFDLGGSGVRG</sequence>
<protein>
    <submittedName>
        <fullName evidence="1">Uncharacterized protein</fullName>
    </submittedName>
</protein>
<evidence type="ECO:0000313" key="1">
    <source>
        <dbReference type="EMBL" id="PSR57508.1"/>
    </source>
</evidence>
<evidence type="ECO:0000313" key="2">
    <source>
        <dbReference type="Proteomes" id="UP000241647"/>
    </source>
</evidence>